<dbReference type="Proteomes" id="UP000553035">
    <property type="component" value="Unassembled WGS sequence"/>
</dbReference>
<protein>
    <submittedName>
        <fullName evidence="1">Uncharacterized protein</fullName>
    </submittedName>
</protein>
<gene>
    <name evidence="1" type="ORF">GGI52_000280</name>
</gene>
<dbReference type="AlphaFoldDB" id="A0A7Z0ASL4"/>
<sequence>MIKDFFRFVLSFFGTRRKPGIQVGNEVLQVDDANSVRPRKCRGVYSSRFLSHKAQMNAYNEAMTRESRKMPRFTGEDSMGNLVVRMKTENIGEGYEPNPTDPSDPRYIPEMRGFEMRFDFETLEPWALYPIEKA</sequence>
<comment type="caution">
    <text evidence="1">The sequence shown here is derived from an EMBL/GenBank/DDBJ whole genome shotgun (WGS) entry which is preliminary data.</text>
</comment>
<dbReference type="RefSeq" id="WP_257030782.1">
    <property type="nucleotide sequence ID" value="NZ_JACCAT010000001.1"/>
</dbReference>
<reference evidence="1 2" key="1">
    <citation type="submission" date="2020-07" db="EMBL/GenBank/DDBJ databases">
        <title>Exploring microbial biodiversity for novel pathways involved in the catabolism of aromatic compounds derived from lignin.</title>
        <authorList>
            <person name="Elkins J."/>
        </authorList>
    </citation>
    <scope>NUCLEOTIDE SEQUENCE [LARGE SCALE GENOMIC DNA]</scope>
    <source>
        <strain evidence="1 2">VanB</strain>
    </source>
</reference>
<proteinExistence type="predicted"/>
<dbReference type="EMBL" id="JACCAT010000001">
    <property type="protein sequence ID" value="NYH07237.1"/>
    <property type="molecule type" value="Genomic_DNA"/>
</dbReference>
<accession>A0A7Z0ASL4</accession>
<organism evidence="1 2">
    <name type="scientific">Pseudomonas moraviensis</name>
    <dbReference type="NCBI Taxonomy" id="321662"/>
    <lineage>
        <taxon>Bacteria</taxon>
        <taxon>Pseudomonadati</taxon>
        <taxon>Pseudomonadota</taxon>
        <taxon>Gammaproteobacteria</taxon>
        <taxon>Pseudomonadales</taxon>
        <taxon>Pseudomonadaceae</taxon>
        <taxon>Pseudomonas</taxon>
    </lineage>
</organism>
<evidence type="ECO:0000313" key="1">
    <source>
        <dbReference type="EMBL" id="NYH07237.1"/>
    </source>
</evidence>
<name>A0A7Z0ASL4_9PSED</name>
<evidence type="ECO:0000313" key="2">
    <source>
        <dbReference type="Proteomes" id="UP000553035"/>
    </source>
</evidence>